<feature type="transmembrane region" description="Helical" evidence="1">
    <location>
        <begin position="66"/>
        <end position="94"/>
    </location>
</feature>
<reference evidence="4" key="1">
    <citation type="submission" date="2016-06" db="UniProtKB">
        <authorList>
            <consortium name="WormBaseParasite"/>
        </authorList>
    </citation>
    <scope>IDENTIFICATION</scope>
</reference>
<proteinExistence type="predicted"/>
<reference evidence="2 3" key="2">
    <citation type="submission" date="2018-11" db="EMBL/GenBank/DDBJ databases">
        <authorList>
            <consortium name="Pathogen Informatics"/>
        </authorList>
    </citation>
    <scope>NUCLEOTIDE SEQUENCE [LARGE SCALE GENOMIC DNA]</scope>
    <source>
        <strain evidence="2 3">Egypt</strain>
    </source>
</reference>
<feature type="transmembrane region" description="Helical" evidence="1">
    <location>
        <begin position="114"/>
        <end position="131"/>
    </location>
</feature>
<keyword evidence="1" id="KW-0812">Transmembrane</keyword>
<dbReference type="GO" id="GO:0016020">
    <property type="term" value="C:membrane"/>
    <property type="evidence" value="ECO:0007669"/>
    <property type="project" value="TreeGrafter"/>
</dbReference>
<accession>A0A183A7Z2</accession>
<name>A0A183A7Z2_9TREM</name>
<dbReference type="PANTHER" id="PTHR13146:SF8">
    <property type="entry name" value="SOLUTE CARRIER FAMILY 35 MEMBER F6"/>
    <property type="match status" value="1"/>
</dbReference>
<keyword evidence="3" id="KW-1185">Reference proteome</keyword>
<evidence type="ECO:0000313" key="3">
    <source>
        <dbReference type="Proteomes" id="UP000272942"/>
    </source>
</evidence>
<gene>
    <name evidence="2" type="ORF">ECPE_LOCUS3077</name>
</gene>
<dbReference type="OrthoDB" id="29773at2759"/>
<dbReference type="PANTHER" id="PTHR13146">
    <property type="match status" value="1"/>
</dbReference>
<dbReference type="AlphaFoldDB" id="A0A183A7Z2"/>
<evidence type="ECO:0000313" key="4">
    <source>
        <dbReference type="WBParaSite" id="ECPE_0000308001-mRNA-1"/>
    </source>
</evidence>
<feature type="transmembrane region" description="Helical" evidence="1">
    <location>
        <begin position="36"/>
        <end position="54"/>
    </location>
</feature>
<dbReference type="WBParaSite" id="ECPE_0000308001-mRNA-1">
    <property type="protein sequence ID" value="ECPE_0000308001-mRNA-1"/>
    <property type="gene ID" value="ECPE_0000308001"/>
</dbReference>
<dbReference type="EMBL" id="UZAN01040081">
    <property type="protein sequence ID" value="VDP68367.1"/>
    <property type="molecule type" value="Genomic_DNA"/>
</dbReference>
<sequence length="162" mass="18027">MLVLLGALTSAAQMTVEEIYMQRHGYHPLQALGSEGVYGTLVMGFIALPIVHMAPGSDINGSYENILDAIVQIGSNTTLLINSILYLISMAWFNYCGFEIAKSLSTVHRTLIDALRTAFVWITGLILHYAIGPQFGEPFSIGWGLIEREFSYSLELYFERQT</sequence>
<protein>
    <submittedName>
        <fullName evidence="4">Aa_trans domain-containing protein</fullName>
    </submittedName>
</protein>
<dbReference type="Proteomes" id="UP000272942">
    <property type="component" value="Unassembled WGS sequence"/>
</dbReference>
<keyword evidence="1" id="KW-1133">Transmembrane helix</keyword>
<evidence type="ECO:0000256" key="1">
    <source>
        <dbReference type="SAM" id="Phobius"/>
    </source>
</evidence>
<organism evidence="4">
    <name type="scientific">Echinostoma caproni</name>
    <dbReference type="NCBI Taxonomy" id="27848"/>
    <lineage>
        <taxon>Eukaryota</taxon>
        <taxon>Metazoa</taxon>
        <taxon>Spiralia</taxon>
        <taxon>Lophotrochozoa</taxon>
        <taxon>Platyhelminthes</taxon>
        <taxon>Trematoda</taxon>
        <taxon>Digenea</taxon>
        <taxon>Plagiorchiida</taxon>
        <taxon>Echinostomata</taxon>
        <taxon>Echinostomatoidea</taxon>
        <taxon>Echinostomatidae</taxon>
        <taxon>Echinostoma</taxon>
    </lineage>
</organism>
<keyword evidence="1" id="KW-0472">Membrane</keyword>
<evidence type="ECO:0000313" key="2">
    <source>
        <dbReference type="EMBL" id="VDP68367.1"/>
    </source>
</evidence>